<dbReference type="InterPro" id="IPR001509">
    <property type="entry name" value="Epimerase_deHydtase"/>
</dbReference>
<accession>A0A317V6C1</accession>
<dbReference type="PANTHER" id="PTHR43355:SF7">
    <property type="entry name" value="NAD(P)-BINDING DOMAIN-CONTAINING PROTEIN"/>
    <property type="match status" value="1"/>
</dbReference>
<dbReference type="AlphaFoldDB" id="A0A317V6C1"/>
<dbReference type="RefSeq" id="XP_025462434.1">
    <property type="nucleotide sequence ID" value="XM_025608661.1"/>
</dbReference>
<dbReference type="Gene3D" id="3.40.50.720">
    <property type="entry name" value="NAD(P)-binding Rossmann-like Domain"/>
    <property type="match status" value="1"/>
</dbReference>
<dbReference type="InterPro" id="IPR036291">
    <property type="entry name" value="NAD(P)-bd_dom_sf"/>
</dbReference>
<evidence type="ECO:0000259" key="1">
    <source>
        <dbReference type="Pfam" id="PF01370"/>
    </source>
</evidence>
<evidence type="ECO:0000313" key="2">
    <source>
        <dbReference type="EMBL" id="PWY69606.1"/>
    </source>
</evidence>
<dbReference type="OrthoDB" id="10254221at2759"/>
<reference evidence="2 3" key="1">
    <citation type="submission" date="2016-12" db="EMBL/GenBank/DDBJ databases">
        <title>The genomes of Aspergillus section Nigri reveals drivers in fungal speciation.</title>
        <authorList>
            <consortium name="DOE Joint Genome Institute"/>
            <person name="Vesth T.C."/>
            <person name="Nybo J."/>
            <person name="Theobald S."/>
            <person name="Brandl J."/>
            <person name="Frisvad J.C."/>
            <person name="Nielsen K.F."/>
            <person name="Lyhne E.K."/>
            <person name="Kogle M.E."/>
            <person name="Kuo A."/>
            <person name="Riley R."/>
            <person name="Clum A."/>
            <person name="Nolan M."/>
            <person name="Lipzen A."/>
            <person name="Salamov A."/>
            <person name="Henrissat B."/>
            <person name="Wiebenga A."/>
            <person name="De Vries R.P."/>
            <person name="Grigoriev I.V."/>
            <person name="Mortensen U.H."/>
            <person name="Andersen M.R."/>
            <person name="Baker S.E."/>
        </authorList>
    </citation>
    <scope>NUCLEOTIDE SEQUENCE [LARGE SCALE GENOMIC DNA]</scope>
    <source>
        <strain evidence="2 3">CBS 115572</strain>
    </source>
</reference>
<evidence type="ECO:0000313" key="3">
    <source>
        <dbReference type="Proteomes" id="UP000246702"/>
    </source>
</evidence>
<dbReference type="InterPro" id="IPR051606">
    <property type="entry name" value="Polyketide_Oxido-like"/>
</dbReference>
<dbReference type="Proteomes" id="UP000246702">
    <property type="component" value="Unassembled WGS sequence"/>
</dbReference>
<protein>
    <recommendedName>
        <fullName evidence="1">NAD-dependent epimerase/dehydratase domain-containing protein</fullName>
    </recommendedName>
</protein>
<dbReference type="SUPFAM" id="SSF51735">
    <property type="entry name" value="NAD(P)-binding Rossmann-fold domains"/>
    <property type="match status" value="1"/>
</dbReference>
<feature type="non-terminal residue" evidence="2">
    <location>
        <position position="1"/>
    </location>
</feature>
<dbReference type="PANTHER" id="PTHR43355">
    <property type="entry name" value="FLAVIN REDUCTASE (NADPH)"/>
    <property type="match status" value="1"/>
</dbReference>
<dbReference type="EMBL" id="MSFK01000041">
    <property type="protein sequence ID" value="PWY69606.1"/>
    <property type="molecule type" value="Genomic_DNA"/>
</dbReference>
<proteinExistence type="predicted"/>
<organism evidence="2 3">
    <name type="scientific">Aspergillus sclerotioniger CBS 115572</name>
    <dbReference type="NCBI Taxonomy" id="1450535"/>
    <lineage>
        <taxon>Eukaryota</taxon>
        <taxon>Fungi</taxon>
        <taxon>Dikarya</taxon>
        <taxon>Ascomycota</taxon>
        <taxon>Pezizomycotina</taxon>
        <taxon>Eurotiomycetes</taxon>
        <taxon>Eurotiomycetidae</taxon>
        <taxon>Eurotiales</taxon>
        <taxon>Aspergillaceae</taxon>
        <taxon>Aspergillus</taxon>
        <taxon>Aspergillus subgen. Circumdati</taxon>
    </lineage>
</organism>
<comment type="caution">
    <text evidence="2">The sequence shown here is derived from an EMBL/GenBank/DDBJ whole genome shotgun (WGS) entry which is preliminary data.</text>
</comment>
<dbReference type="GeneID" id="37110804"/>
<sequence length="183" mass="20083">IRILLLGATGFLGSRPLPSLLQHSHTVIPYIRTPSSLPVPLLPHLPTIIQSDPRSATTIKSAFFDHNCDAIINAAGYAAMFPWSSTSLPDIVDAVIQAAVEIGRERGRPVRSGFEVGVSANCMYLLWVMNSMHIFPSHQQTIAKLNALPKSSLNWSLLCPGVMYPASEEVMYPAWWGWGRECG</sequence>
<dbReference type="Pfam" id="PF01370">
    <property type="entry name" value="Epimerase"/>
    <property type="match status" value="1"/>
</dbReference>
<gene>
    <name evidence="2" type="ORF">BO94DRAFT_477772</name>
</gene>
<name>A0A317V6C1_9EURO</name>
<dbReference type="STRING" id="1450535.A0A317V6C1"/>
<keyword evidence="3" id="KW-1185">Reference proteome</keyword>
<dbReference type="GO" id="GO:0016646">
    <property type="term" value="F:oxidoreductase activity, acting on the CH-NH group of donors, NAD or NADP as acceptor"/>
    <property type="evidence" value="ECO:0007669"/>
    <property type="project" value="TreeGrafter"/>
</dbReference>
<feature type="domain" description="NAD-dependent epimerase/dehydratase" evidence="1">
    <location>
        <begin position="3"/>
        <end position="100"/>
    </location>
</feature>